<proteinExistence type="predicted"/>
<protein>
    <submittedName>
        <fullName evidence="2">Uncharacterized protein</fullName>
    </submittedName>
</protein>
<evidence type="ECO:0000256" key="1">
    <source>
        <dbReference type="SAM" id="Coils"/>
    </source>
</evidence>
<evidence type="ECO:0000313" key="3">
    <source>
        <dbReference type="Proteomes" id="UP000039865"/>
    </source>
</evidence>
<accession>A0A078B3P6</accession>
<organism evidence="2 3">
    <name type="scientific">Stylonychia lemnae</name>
    <name type="common">Ciliate</name>
    <dbReference type="NCBI Taxonomy" id="5949"/>
    <lineage>
        <taxon>Eukaryota</taxon>
        <taxon>Sar</taxon>
        <taxon>Alveolata</taxon>
        <taxon>Ciliophora</taxon>
        <taxon>Intramacronucleata</taxon>
        <taxon>Spirotrichea</taxon>
        <taxon>Stichotrichia</taxon>
        <taxon>Sporadotrichida</taxon>
        <taxon>Oxytrichidae</taxon>
        <taxon>Stylonychinae</taxon>
        <taxon>Stylonychia</taxon>
    </lineage>
</organism>
<sequence length="1383" mass="161585">MATPSNVIHNISLSQNSTFQYNLNTPHHPGGLQISADLSSLSINLNSNEQHVVSPLLIESMIYQSLEKHKKEIFLYARKEVLYNENHNLPQKSQKSQYKISEFDALYDNELYQPSDNISYQQVYIHDYEKLLTKISEQLTLQVNDLVQKMIENMFQLKKQKELEKKSVSGRGLLHKTEDRNHTYSDIYEQMKKFQIKYEESKNIIGQMRKNYLKEISHLRAVEDVMFTNKKLQEQQKTPQGSKAHTSITQGHIFKEPRDTHKDLLEVYFFTPTEGLDNDTCQIFNKYFMKLKNDFETRLNILNNVNQDLSWKVALIDESKKISEMNSMELIEMVFTKEKDQEVIWQQIKRKFQIETLEQIAEDEFAEIINKITEKEITTQALKITEESKFQIQDAKDKLQKEISYLRLQISYKQEEIEKMKELKLLDIDRARFESYDKAERRFFDNLRLKEEKFQEEREMWKEKLETAVKDDIQKYNSLFLNMAMMKWRFIVAIFKLKNGSGDLNESIEETIKKVMDSQVNKYAQKLEKCQDMNKVLETEKQILKDEIDRLKYQISQRDDKIDLLLNEVVKYGDDNIKLQKKVEESGQFQRGLEDQLEQGKRDQSDFETLGNNVTTPGKSMSTIAATVKFNSKVYASKTLKAMIDDRSSALGNIYSSIQVNVATDTFDLIEIMSVKTQYKESHFFTLEQAEGQDLIVEQQKEIKFNMTEKSIVQSDEGIQTDDKWVFIDKGEYKDLLDTNERLLEQNTMLSQQQKKAETIVIPLENKHALAKNNTKPLILSKGKQPRIQSSKRHKIFHPNQSNSSLHNLPKNLLEKRNPINIDIEDQLDDISLDNSDIYYQNIQNQIQVSGMPQMNDEVLKKAMHYIQNKELRQYNLRTLQNQTNVSLDKLPQVYKRLWDDVAAKNKKSKELQLHFDKIRQLEWIKLLQSKNHLNLKDKKNQEKIKEIFELMQNDILIRGDNPQQNHNFNQVQQVNLNQVIDLFSQEQEQQYQSAIRKWEAQQQSKLSKSYQFNQASAPDIGSVYITEQPYIQNIYQQDPLQNYDGQMTANFQQLICEDKMCQTDSYLLEQFLQKIPNYQVRMNQFLYNKQSNFSHSHSKNSLQHSRFQTTADFTNANSSVNNSITLNNNYQQVNDSYPNRKKPNLFMNSRIRQASHASKQRGMLTQANSPKHNQQQNYGFQSNSALMIDNKISANGQRKVINSNPPSRAQQLHNSKNQSEVAIGLGLAKEVNMIPTLSPNDRIKSQSNINNFDMHYQASRAIPHNNYYTSGGAYDEQAQFQSANFSIINQPLIQHRQSHSYLNNSNYGNPRSDSDYAPDDDVIYRADNKNGTLLQDNLSDKINILESAKNSYDDQDIHRTQSIGPVNVPRLPTVIVNPQKQA</sequence>
<feature type="coiled-coil region" evidence="1">
    <location>
        <begin position="444"/>
        <end position="471"/>
    </location>
</feature>
<keyword evidence="3" id="KW-1185">Reference proteome</keyword>
<reference evidence="2 3" key="1">
    <citation type="submission" date="2014-06" db="EMBL/GenBank/DDBJ databases">
        <authorList>
            <person name="Swart Estienne"/>
        </authorList>
    </citation>
    <scope>NUCLEOTIDE SEQUENCE [LARGE SCALE GENOMIC DNA]</scope>
    <source>
        <strain evidence="2 3">130c</strain>
    </source>
</reference>
<dbReference type="InParanoid" id="A0A078B3P6"/>
<dbReference type="EMBL" id="CCKQ01017212">
    <property type="protein sequence ID" value="CDW89079.1"/>
    <property type="molecule type" value="Genomic_DNA"/>
</dbReference>
<evidence type="ECO:0000313" key="2">
    <source>
        <dbReference type="EMBL" id="CDW89079.1"/>
    </source>
</evidence>
<dbReference type="Proteomes" id="UP000039865">
    <property type="component" value="Unassembled WGS sequence"/>
</dbReference>
<keyword evidence="1" id="KW-0175">Coiled coil</keyword>
<feature type="coiled-coil region" evidence="1">
    <location>
        <begin position="520"/>
        <end position="554"/>
    </location>
</feature>
<gene>
    <name evidence="2" type="primary">Contig12628.g13473</name>
    <name evidence="2" type="ORF">STYLEM_18208</name>
</gene>
<name>A0A078B3P6_STYLE</name>